<accession>A0A9W7SI70</accession>
<dbReference type="InterPro" id="IPR027443">
    <property type="entry name" value="IPNS-like_sf"/>
</dbReference>
<name>A0A9W7SI70_9PEZI</name>
<dbReference type="SUPFAM" id="SSF51197">
    <property type="entry name" value="Clavaminate synthase-like"/>
    <property type="match status" value="1"/>
</dbReference>
<feature type="non-terminal residue" evidence="1">
    <location>
        <position position="1"/>
    </location>
</feature>
<dbReference type="Gene3D" id="2.60.120.330">
    <property type="entry name" value="B-lactam Antibiotic, Isopenicillin N Synthase, Chain"/>
    <property type="match status" value="1"/>
</dbReference>
<comment type="caution">
    <text evidence="1">The sequence shown here is derived from an EMBL/GenBank/DDBJ whole genome shotgun (WGS) entry which is preliminary data.</text>
</comment>
<keyword evidence="2" id="KW-1185">Reference proteome</keyword>
<dbReference type="EMBL" id="RIBY02002534">
    <property type="protein sequence ID" value="KAH9809811.1"/>
    <property type="molecule type" value="Genomic_DNA"/>
</dbReference>
<organism evidence="1 2">
    <name type="scientific">Teratosphaeria destructans</name>
    <dbReference type="NCBI Taxonomy" id="418781"/>
    <lineage>
        <taxon>Eukaryota</taxon>
        <taxon>Fungi</taxon>
        <taxon>Dikarya</taxon>
        <taxon>Ascomycota</taxon>
        <taxon>Pezizomycotina</taxon>
        <taxon>Dothideomycetes</taxon>
        <taxon>Dothideomycetidae</taxon>
        <taxon>Mycosphaerellales</taxon>
        <taxon>Teratosphaeriaceae</taxon>
        <taxon>Teratosphaeria</taxon>
    </lineage>
</organism>
<dbReference type="PANTHER" id="PTHR48420:SF1">
    <property type="entry name" value="NON-HAEM DIOXYGENASE N-TERMINAL DOMAIN-CONTAINING PROTEIN"/>
    <property type="match status" value="1"/>
</dbReference>
<reference evidence="1 2" key="1">
    <citation type="journal article" date="2018" name="IMA Fungus">
        <title>IMA Genome-F 10: Nine draft genome sequences of Claviceps purpurea s.lat., including C. arundinis, C. humidiphila, and C. cf. spartinae, pseudomolecules for the pitch canker pathogen Fusarium circinatum, draft genome of Davidsoniella eucalypti, Grosmannia galeiformis, Quambalaria eucalypti, and Teratosphaeria destructans.</title>
        <authorList>
            <person name="Wingfield B.D."/>
            <person name="Liu M."/>
            <person name="Nguyen H.D."/>
            <person name="Lane F.A."/>
            <person name="Morgan S.W."/>
            <person name="De Vos L."/>
            <person name="Wilken P.M."/>
            <person name="Duong T.A."/>
            <person name="Aylward J."/>
            <person name="Coetzee M.P."/>
            <person name="Dadej K."/>
            <person name="De Beer Z.W."/>
            <person name="Findlay W."/>
            <person name="Havenga M."/>
            <person name="Kolarik M."/>
            <person name="Menzies J.G."/>
            <person name="Naidoo K."/>
            <person name="Pochopski O."/>
            <person name="Shoukouhi P."/>
            <person name="Santana Q.C."/>
            <person name="Seifert K.A."/>
            <person name="Soal N."/>
            <person name="Steenkamp E.T."/>
            <person name="Tatham C.T."/>
            <person name="van der Nest M.A."/>
            <person name="Wingfield M.J."/>
        </authorList>
    </citation>
    <scope>NUCLEOTIDE SEQUENCE [LARGE SCALE GENOMIC DNA]</scope>
    <source>
        <strain evidence="1">CMW44962</strain>
    </source>
</reference>
<dbReference type="AlphaFoldDB" id="A0A9W7SI70"/>
<dbReference type="PANTHER" id="PTHR48420">
    <property type="entry name" value="NON-HAEM DIOXYGENASE N-TERMINAL DOMAIN-CONTAINING PROTEIN"/>
    <property type="match status" value="1"/>
</dbReference>
<evidence type="ECO:0000313" key="1">
    <source>
        <dbReference type="EMBL" id="KAH9809811.1"/>
    </source>
</evidence>
<reference evidence="1 2" key="2">
    <citation type="journal article" date="2021" name="Curr. Genet.">
        <title>Genetic response to nitrogen starvation in the aggressive Eucalyptus foliar pathogen Teratosphaeria destructans.</title>
        <authorList>
            <person name="Havenga M."/>
            <person name="Wingfield B.D."/>
            <person name="Wingfield M.J."/>
            <person name="Dreyer L.L."/>
            <person name="Roets F."/>
            <person name="Aylward J."/>
        </authorList>
    </citation>
    <scope>NUCLEOTIDE SEQUENCE [LARGE SCALE GENOMIC DNA]</scope>
    <source>
        <strain evidence="1">CMW44962</strain>
    </source>
</reference>
<dbReference type="OrthoDB" id="438224at2759"/>
<evidence type="ECO:0000313" key="2">
    <source>
        <dbReference type="Proteomes" id="UP001138500"/>
    </source>
</evidence>
<sequence>MSRDERPPTITVSLQELQDETVSLDILEQAFGPASLGVIIVRDLPAKFAGLRSKLLSYSSYLANLPQDELVKVEKAEAKYNIGWSLGKETLASGRFDTMKGSYYANPIHDQELEEKARHLYPHIPEMTAPNVWPDENVLPGFEKLFEELCGLVVDVAALVARNCDRFGLAKLDAYEQGTLEKTVRGSVATKARLLHYFPPPQAKHQGGPDSAIAHAPDDDWCATHFDLGALTGLTSNMFIDESVHDPKHARSDSSSLLPNLPELDRHPDPKVGLWIKDRSGRSTQVCIPRDCLAFQTGMALERVTRGAFRAVPHFVRGGSASVSGSQSIARNTLAVFTQPNLWEVVDKEENLDFAELAKRVIQGTY</sequence>
<gene>
    <name evidence="1" type="ORF">Tdes44962_MAKER06052</name>
</gene>
<protein>
    <submittedName>
        <fullName evidence="1">Clavaminate synthase-like protein</fullName>
    </submittedName>
</protein>
<proteinExistence type="predicted"/>
<dbReference type="Proteomes" id="UP001138500">
    <property type="component" value="Unassembled WGS sequence"/>
</dbReference>